<evidence type="ECO:0000256" key="1">
    <source>
        <dbReference type="ARBA" id="ARBA00004128"/>
    </source>
</evidence>
<dbReference type="CDD" id="cd03250">
    <property type="entry name" value="ABCC_MRP_domain1"/>
    <property type="match status" value="1"/>
</dbReference>
<dbReference type="Pfam" id="PF00664">
    <property type="entry name" value="ABC_membrane"/>
    <property type="match status" value="2"/>
</dbReference>
<dbReference type="PANTHER" id="PTHR24223">
    <property type="entry name" value="ATP-BINDING CASSETTE SUB-FAMILY C"/>
    <property type="match status" value="1"/>
</dbReference>
<evidence type="ECO:0000256" key="4">
    <source>
        <dbReference type="ARBA" id="ARBA00022692"/>
    </source>
</evidence>
<dbReference type="InterPro" id="IPR011527">
    <property type="entry name" value="ABC1_TM_dom"/>
</dbReference>
<feature type="transmembrane region" description="Helical" evidence="10">
    <location>
        <begin position="682"/>
        <end position="701"/>
    </location>
</feature>
<dbReference type="CDD" id="cd03244">
    <property type="entry name" value="ABCC_MRP_domain2"/>
    <property type="match status" value="1"/>
</dbReference>
<dbReference type="PROSITE" id="PS50893">
    <property type="entry name" value="ABC_TRANSPORTER_2"/>
    <property type="match status" value="2"/>
</dbReference>
<feature type="domain" description="ABC transmembrane type-1" evidence="12">
    <location>
        <begin position="1"/>
        <end position="230"/>
    </location>
</feature>
<dbReference type="FunFam" id="1.20.1560.10:FF:000063">
    <property type="entry name" value="Multidrug resistance protein ABC transporter"/>
    <property type="match status" value="1"/>
</dbReference>
<evidence type="ECO:0000256" key="8">
    <source>
        <dbReference type="ARBA" id="ARBA00022989"/>
    </source>
</evidence>
<evidence type="ECO:0000256" key="5">
    <source>
        <dbReference type="ARBA" id="ARBA00022737"/>
    </source>
</evidence>
<feature type="transmembrane region" description="Helical" evidence="10">
    <location>
        <begin position="618"/>
        <end position="647"/>
    </location>
</feature>
<dbReference type="InterPro" id="IPR027417">
    <property type="entry name" value="P-loop_NTPase"/>
</dbReference>
<dbReference type="EMBL" id="CAJFCJ010000007">
    <property type="protein sequence ID" value="CAD5116964.1"/>
    <property type="molecule type" value="Genomic_DNA"/>
</dbReference>
<dbReference type="PROSITE" id="PS00211">
    <property type="entry name" value="ABC_TRANSPORTER_1"/>
    <property type="match status" value="2"/>
</dbReference>
<feature type="transmembrane region" description="Helical" evidence="10">
    <location>
        <begin position="64"/>
        <end position="82"/>
    </location>
</feature>
<keyword evidence="4 10" id="KW-0812">Transmembrane</keyword>
<feature type="transmembrane region" description="Helical" evidence="10">
    <location>
        <begin position="203"/>
        <end position="229"/>
    </location>
</feature>
<dbReference type="CDD" id="cd18603">
    <property type="entry name" value="ABC_6TM_MRP1_2_3_6_D2_like"/>
    <property type="match status" value="1"/>
</dbReference>
<dbReference type="PROSITE" id="PS50929">
    <property type="entry name" value="ABC_TM1F"/>
    <property type="match status" value="2"/>
</dbReference>
<evidence type="ECO:0000313" key="13">
    <source>
        <dbReference type="EMBL" id="CAD5116964.1"/>
    </source>
</evidence>
<dbReference type="InterPro" id="IPR003593">
    <property type="entry name" value="AAA+_ATPase"/>
</dbReference>
<reference evidence="13 14" key="1">
    <citation type="submission" date="2020-08" db="EMBL/GenBank/DDBJ databases">
        <authorList>
            <person name="Hejnol A."/>
        </authorList>
    </citation>
    <scope>NUCLEOTIDE SEQUENCE [LARGE SCALE GENOMIC DNA]</scope>
</reference>
<dbReference type="GO" id="GO:0005524">
    <property type="term" value="F:ATP binding"/>
    <property type="evidence" value="ECO:0007669"/>
    <property type="project" value="UniProtKB-KW"/>
</dbReference>
<evidence type="ECO:0000256" key="2">
    <source>
        <dbReference type="ARBA" id="ARBA00009726"/>
    </source>
</evidence>
<dbReference type="FunFam" id="1.20.1560.10:FF:000006">
    <property type="entry name" value="ATP-binding cassette, sub-family C (CFTR/MRP), member 9"/>
    <property type="match status" value="1"/>
</dbReference>
<dbReference type="OrthoDB" id="6500128at2759"/>
<feature type="transmembrane region" description="Helical" evidence="10">
    <location>
        <begin position="88"/>
        <end position="106"/>
    </location>
</feature>
<evidence type="ECO:0000256" key="9">
    <source>
        <dbReference type="ARBA" id="ARBA00023136"/>
    </source>
</evidence>
<dbReference type="GO" id="GO:0140359">
    <property type="term" value="F:ABC-type transporter activity"/>
    <property type="evidence" value="ECO:0007669"/>
    <property type="project" value="InterPro"/>
</dbReference>
<dbReference type="Gene3D" id="1.20.1560.10">
    <property type="entry name" value="ABC transporter type 1, transmembrane domain"/>
    <property type="match status" value="2"/>
</dbReference>
<comment type="similarity">
    <text evidence="2">Belongs to the ABC transporter superfamily. ABCC family. Conjugate transporter (TC 3.A.1.208) subfamily.</text>
</comment>
<dbReference type="InterPro" id="IPR003439">
    <property type="entry name" value="ABC_transporter-like_ATP-bd"/>
</dbReference>
<name>A0A7I8VQU6_9ANNE</name>
<dbReference type="InterPro" id="IPR036640">
    <property type="entry name" value="ABC1_TM_sf"/>
</dbReference>
<sequence>MARIQLGYSSIRGMRAKSALTAVIYRKSLRLSNRSKRKTTVGEIVNLISVDCQKIQDVFVNLHWIWNAPFMIISVLIILYKLIGVSAFTGAIIIMILAPFNTFYLAKKVKELQRKQMELKDSRIKFVNQILMGIKVLKLYAWEQYFANKAMDIRKKEIYLLKKAAIYNAFATITWICSPYMVSLACFGTYVYFSNDNTLTPSMTFTCLALINILNMPMIILGNAVSGLIQAMISAKRLRAFLLLEERDPLSISYDVCSADAIRIEDGTFSWDERPSLKNIQLNVKTGSLVAIIGRVGDGKSSLLSAILGEMTTLEGKVTMNSRRLAYVPQQAWIQNLSLKNNILFDKLLNSKSYTKVINACALKSDMDVLPAGDETEIGERGINVSGGQKQRISLARAVYQDCDIYLFDDPLSAVDSHVGKHIFENVIGPTGLLRNKVRTRILVTHSLSILPDVDEVIVMKDGEIIHRGQYDELMKTKESYLEFIKLHSATEDNQEDEQNKKTIYKPKRLISTLSTIETGLSASMESSLFERQSTTENNVSSIAKLIEDEGSEVGAIKLSVIIAYVKAATVFLTILLAVSVVCLISTITGTNIWLAAWSTDPKILNATNPYNQIRYRLAIYGVFGIGQVLSVLGITLTIAFGSMIAASTIHSQLLMNIVKSSMKFFDTTPLGRILNRFSRDIDYLDISIPLYMTFTLSSISQVIATIVMMIASTPIFSAAAIPMVLIYGFVQRCYMGCARQLKRLDAIKKSPVFAFFSETLNGVSSIRAYKVENRFIDKSDFHLDESQSTWFQVFSSFRWIAIHAEAIGAVTTLIATIIAISQKGKVDPGLVGASVSYAIMTCIQLVVLLRNSCELESYIVSVERIKEYIDQPTEAPWKSDQHLSIDWPERGRVLFKDYSTKYRPELDFVLKEMNLDVPEGMKIGIVGRTGAGKSSLALSLFRIIEAVSGSIIIDDIDIKTLGLHDLRKRLTVIPQDPVIFSGSLKFNIDPGNDYTDDEIWTAVEHAHLLNFISTLPEQLDYECGEDGENLSVGQRQLLCLARALLRKTKILLLDEATAGVDLETDELIQRTIRQQFKFCTIITIAHRINTILDYDRVVVMDKGNVLEYANPLKLLSDEDSIFHGMCAAAKISINNITDYQEKRRNNFD</sequence>
<dbReference type="SUPFAM" id="SSF90123">
    <property type="entry name" value="ABC transporter transmembrane region"/>
    <property type="match status" value="2"/>
</dbReference>
<dbReference type="PANTHER" id="PTHR24223:SF443">
    <property type="entry name" value="MULTIDRUG-RESISTANCE LIKE PROTEIN 1, ISOFORM I"/>
    <property type="match status" value="1"/>
</dbReference>
<feature type="transmembrane region" description="Helical" evidence="10">
    <location>
        <begin position="164"/>
        <end position="191"/>
    </location>
</feature>
<dbReference type="FunFam" id="3.40.50.300:FF:000074">
    <property type="entry name" value="Multidrug resistance-associated protein 5 isoform 1"/>
    <property type="match status" value="1"/>
</dbReference>
<dbReference type="SUPFAM" id="SSF52540">
    <property type="entry name" value="P-loop containing nucleoside triphosphate hydrolases"/>
    <property type="match status" value="2"/>
</dbReference>
<keyword evidence="9 10" id="KW-0472">Membrane</keyword>
<keyword evidence="8 10" id="KW-1133">Transmembrane helix</keyword>
<dbReference type="GO" id="GO:0016887">
    <property type="term" value="F:ATP hydrolysis activity"/>
    <property type="evidence" value="ECO:0007669"/>
    <property type="project" value="InterPro"/>
</dbReference>
<dbReference type="Pfam" id="PF00005">
    <property type="entry name" value="ABC_tran"/>
    <property type="match status" value="2"/>
</dbReference>
<evidence type="ECO:0000259" key="12">
    <source>
        <dbReference type="PROSITE" id="PS50929"/>
    </source>
</evidence>
<proteinExistence type="inferred from homology"/>
<evidence type="ECO:0000256" key="3">
    <source>
        <dbReference type="ARBA" id="ARBA00022448"/>
    </source>
</evidence>
<evidence type="ECO:0000256" key="7">
    <source>
        <dbReference type="ARBA" id="ARBA00022840"/>
    </source>
</evidence>
<dbReference type="InterPro" id="IPR050173">
    <property type="entry name" value="ABC_transporter_C-like"/>
</dbReference>
<dbReference type="Gene3D" id="3.40.50.300">
    <property type="entry name" value="P-loop containing nucleotide triphosphate hydrolases"/>
    <property type="match status" value="2"/>
</dbReference>
<dbReference type="AlphaFoldDB" id="A0A7I8VQU6"/>
<accession>A0A7I8VQU6</accession>
<protein>
    <submittedName>
        <fullName evidence="13">DgyrCDS5802</fullName>
    </submittedName>
</protein>
<evidence type="ECO:0000256" key="10">
    <source>
        <dbReference type="SAM" id="Phobius"/>
    </source>
</evidence>
<feature type="transmembrane region" description="Helical" evidence="10">
    <location>
        <begin position="798"/>
        <end position="819"/>
    </location>
</feature>
<feature type="domain" description="ABC transmembrane type-1" evidence="12">
    <location>
        <begin position="576"/>
        <end position="858"/>
    </location>
</feature>
<keyword evidence="3" id="KW-0813">Transport</keyword>
<dbReference type="GO" id="GO:0005774">
    <property type="term" value="C:vacuolar membrane"/>
    <property type="evidence" value="ECO:0007669"/>
    <property type="project" value="UniProtKB-SubCell"/>
</dbReference>
<dbReference type="SMART" id="SM00382">
    <property type="entry name" value="AAA"/>
    <property type="match status" value="2"/>
</dbReference>
<feature type="transmembrane region" description="Helical" evidence="10">
    <location>
        <begin position="568"/>
        <end position="598"/>
    </location>
</feature>
<keyword evidence="5" id="KW-0677">Repeat</keyword>
<comment type="subcellular location">
    <subcellularLocation>
        <location evidence="1">Vacuole membrane</location>
        <topology evidence="1">Multi-pass membrane protein</topology>
    </subcellularLocation>
</comment>
<dbReference type="InterPro" id="IPR017871">
    <property type="entry name" value="ABC_transporter-like_CS"/>
</dbReference>
<evidence type="ECO:0000313" key="14">
    <source>
        <dbReference type="Proteomes" id="UP000549394"/>
    </source>
</evidence>
<gene>
    <name evidence="13" type="ORF">DGYR_LOCUS5541</name>
</gene>
<comment type="caution">
    <text evidence="13">The sequence shown here is derived from an EMBL/GenBank/DDBJ whole genome shotgun (WGS) entry which is preliminary data.</text>
</comment>
<feature type="domain" description="ABC transporter" evidence="11">
    <location>
        <begin position="262"/>
        <end position="487"/>
    </location>
</feature>
<organism evidence="13 14">
    <name type="scientific">Dimorphilus gyrociliatus</name>
    <dbReference type="NCBI Taxonomy" id="2664684"/>
    <lineage>
        <taxon>Eukaryota</taxon>
        <taxon>Metazoa</taxon>
        <taxon>Spiralia</taxon>
        <taxon>Lophotrochozoa</taxon>
        <taxon>Annelida</taxon>
        <taxon>Polychaeta</taxon>
        <taxon>Polychaeta incertae sedis</taxon>
        <taxon>Dinophilidae</taxon>
        <taxon>Dimorphilus</taxon>
    </lineage>
</organism>
<keyword evidence="7" id="KW-0067">ATP-binding</keyword>
<feature type="transmembrane region" description="Helical" evidence="10">
    <location>
        <begin position="707"/>
        <end position="731"/>
    </location>
</feature>
<evidence type="ECO:0000256" key="6">
    <source>
        <dbReference type="ARBA" id="ARBA00022741"/>
    </source>
</evidence>
<dbReference type="CDD" id="cd18595">
    <property type="entry name" value="ABC_6TM_MRP1_2_3_6_D1_like"/>
    <property type="match status" value="1"/>
</dbReference>
<dbReference type="FunFam" id="3.40.50.300:FF:000997">
    <property type="entry name" value="Multidrug resistance-associated protein 1"/>
    <property type="match status" value="1"/>
</dbReference>
<keyword evidence="14" id="KW-1185">Reference proteome</keyword>
<dbReference type="Proteomes" id="UP000549394">
    <property type="component" value="Unassembled WGS sequence"/>
</dbReference>
<keyword evidence="6" id="KW-0547">Nucleotide-binding</keyword>
<feature type="domain" description="ABC transporter" evidence="11">
    <location>
        <begin position="894"/>
        <end position="1128"/>
    </location>
</feature>
<evidence type="ECO:0000259" key="11">
    <source>
        <dbReference type="PROSITE" id="PS50893"/>
    </source>
</evidence>